<evidence type="ECO:0000256" key="8">
    <source>
        <dbReference type="ARBA" id="ARBA00023128"/>
    </source>
</evidence>
<keyword evidence="8" id="KW-0496">Mitochondrion</keyword>
<dbReference type="AlphaFoldDB" id="A0AAV8QUU2"/>
<keyword evidence="4" id="KW-0813">Transport</keyword>
<dbReference type="EMBL" id="JAQQAF010000005">
    <property type="protein sequence ID" value="KAJ8483679.1"/>
    <property type="molecule type" value="Genomic_DNA"/>
</dbReference>
<name>A0AAV8QUU2_ENSVE</name>
<evidence type="ECO:0000313" key="11">
    <source>
        <dbReference type="Proteomes" id="UP001222027"/>
    </source>
</evidence>
<comment type="caution">
    <text evidence="10">The sequence shown here is derived from an EMBL/GenBank/DDBJ whole genome shotgun (WGS) entry which is preliminary data.</text>
</comment>
<comment type="similarity">
    <text evidence="3">Belongs to the complex I NDUFA8 subunit family.</text>
</comment>
<dbReference type="Proteomes" id="UP001222027">
    <property type="component" value="Unassembled WGS sequence"/>
</dbReference>
<evidence type="ECO:0000256" key="4">
    <source>
        <dbReference type="ARBA" id="ARBA00022448"/>
    </source>
</evidence>
<accession>A0AAV8QUU2</accession>
<protein>
    <recommendedName>
        <fullName evidence="12">NADH dehydrogenase [ubiquinone] 1 beta subcomplex subunit 7</fullName>
    </recommendedName>
</protein>
<keyword evidence="11" id="KW-1185">Reference proteome</keyword>
<evidence type="ECO:0000256" key="9">
    <source>
        <dbReference type="ARBA" id="ARBA00023157"/>
    </source>
</evidence>
<evidence type="ECO:0000256" key="6">
    <source>
        <dbReference type="ARBA" id="ARBA00022737"/>
    </source>
</evidence>
<evidence type="ECO:0000313" key="10">
    <source>
        <dbReference type="EMBL" id="KAJ8483679.1"/>
    </source>
</evidence>
<evidence type="ECO:0000256" key="7">
    <source>
        <dbReference type="ARBA" id="ARBA00022982"/>
    </source>
</evidence>
<proteinExistence type="inferred from homology"/>
<evidence type="ECO:0000256" key="5">
    <source>
        <dbReference type="ARBA" id="ARBA00022660"/>
    </source>
</evidence>
<organism evidence="10 11">
    <name type="scientific">Ensete ventricosum</name>
    <name type="common">Abyssinian banana</name>
    <name type="synonym">Musa ensete</name>
    <dbReference type="NCBI Taxonomy" id="4639"/>
    <lineage>
        <taxon>Eukaryota</taxon>
        <taxon>Viridiplantae</taxon>
        <taxon>Streptophyta</taxon>
        <taxon>Embryophyta</taxon>
        <taxon>Tracheophyta</taxon>
        <taxon>Spermatophyta</taxon>
        <taxon>Magnoliopsida</taxon>
        <taxon>Liliopsida</taxon>
        <taxon>Zingiberales</taxon>
        <taxon>Musaceae</taxon>
        <taxon>Ensete</taxon>
    </lineage>
</organism>
<comment type="subcellular location">
    <subcellularLocation>
        <location evidence="2">Mitochondrion</location>
    </subcellularLocation>
</comment>
<dbReference type="InterPro" id="IPR016680">
    <property type="entry name" value="NDUFA8"/>
</dbReference>
<dbReference type="GO" id="GO:0006120">
    <property type="term" value="P:mitochondrial electron transport, NADH to ubiquinone"/>
    <property type="evidence" value="ECO:0007669"/>
    <property type="project" value="InterPro"/>
</dbReference>
<comment type="function">
    <text evidence="1">Accessory subunit of the mitochondrial membrane respiratory chain NADH dehydrogenase (Complex I), that is believed not to be involved in catalysis. Complex I functions in the transfer of electrons from NADH to the respiratory chain. The immediate electron acceptor for the enzyme is believed to be ubiquinone.</text>
</comment>
<keyword evidence="5" id="KW-0679">Respiratory chain</keyword>
<dbReference type="GO" id="GO:0005739">
    <property type="term" value="C:mitochondrion"/>
    <property type="evidence" value="ECO:0007669"/>
    <property type="project" value="UniProtKB-SubCell"/>
</dbReference>
<gene>
    <name evidence="10" type="ORF">OPV22_016164</name>
</gene>
<keyword evidence="7" id="KW-0249">Electron transport</keyword>
<sequence length="67" mass="7823">MAAAKHIAMRCRPEKVAFIRCKEDPFPEKCLDKGRLITSFVLSLWLVIKFTSQLKIHFLEAERVPHQ</sequence>
<keyword evidence="6" id="KW-0677">Repeat</keyword>
<dbReference type="PANTHER" id="PTHR13344">
    <property type="entry name" value="NADH-UBIQUINONE OXIDOREDUCTASE"/>
    <property type="match status" value="1"/>
</dbReference>
<evidence type="ECO:0000256" key="2">
    <source>
        <dbReference type="ARBA" id="ARBA00004173"/>
    </source>
</evidence>
<keyword evidence="9" id="KW-1015">Disulfide bond</keyword>
<reference evidence="10 11" key="1">
    <citation type="submission" date="2022-12" db="EMBL/GenBank/DDBJ databases">
        <title>Chromosome-scale assembly of the Ensete ventricosum genome.</title>
        <authorList>
            <person name="Dussert Y."/>
            <person name="Stocks J."/>
            <person name="Wendawek A."/>
            <person name="Woldeyes F."/>
            <person name="Nichols R.A."/>
            <person name="Borrell J.S."/>
        </authorList>
    </citation>
    <scope>NUCLEOTIDE SEQUENCE [LARGE SCALE GENOMIC DNA]</scope>
    <source>
        <strain evidence="11">cv. Maze</strain>
        <tissue evidence="10">Seeds</tissue>
    </source>
</reference>
<dbReference type="PANTHER" id="PTHR13344:SF0">
    <property type="entry name" value="NADH DEHYDROGENASE [UBIQUINONE] 1 ALPHA SUBCOMPLEX SUBUNIT 8"/>
    <property type="match status" value="1"/>
</dbReference>
<evidence type="ECO:0008006" key="12">
    <source>
        <dbReference type="Google" id="ProtNLM"/>
    </source>
</evidence>
<evidence type="ECO:0000256" key="3">
    <source>
        <dbReference type="ARBA" id="ARBA00010705"/>
    </source>
</evidence>
<evidence type="ECO:0000256" key="1">
    <source>
        <dbReference type="ARBA" id="ARBA00003195"/>
    </source>
</evidence>